<evidence type="ECO:0000313" key="2">
    <source>
        <dbReference type="Proteomes" id="UP001378592"/>
    </source>
</evidence>
<dbReference type="Proteomes" id="UP001378592">
    <property type="component" value="Unassembled WGS sequence"/>
</dbReference>
<proteinExistence type="predicted"/>
<name>A0AAN9VFR2_9ORTH</name>
<keyword evidence="2" id="KW-1185">Reference proteome</keyword>
<gene>
    <name evidence="1" type="ORF">R5R35_012217</name>
</gene>
<protein>
    <submittedName>
        <fullName evidence="1">Uncharacterized protein</fullName>
    </submittedName>
</protein>
<reference evidence="1 2" key="1">
    <citation type="submission" date="2024-03" db="EMBL/GenBank/DDBJ databases">
        <title>The genome assembly and annotation of the cricket Gryllus longicercus Weissman &amp; Gray.</title>
        <authorList>
            <person name="Szrajer S."/>
            <person name="Gray D."/>
            <person name="Ylla G."/>
        </authorList>
    </citation>
    <scope>NUCLEOTIDE SEQUENCE [LARGE SCALE GENOMIC DNA]</scope>
    <source>
        <strain evidence="1">DAG 2021-001</strain>
        <tissue evidence="1">Whole body minus gut</tissue>
    </source>
</reference>
<accession>A0AAN9VFR2</accession>
<dbReference type="AlphaFoldDB" id="A0AAN9VFR2"/>
<dbReference type="EMBL" id="JAZDUA010000212">
    <property type="protein sequence ID" value="KAK7864049.1"/>
    <property type="molecule type" value="Genomic_DNA"/>
</dbReference>
<organism evidence="1 2">
    <name type="scientific">Gryllus longicercus</name>
    <dbReference type="NCBI Taxonomy" id="2509291"/>
    <lineage>
        <taxon>Eukaryota</taxon>
        <taxon>Metazoa</taxon>
        <taxon>Ecdysozoa</taxon>
        <taxon>Arthropoda</taxon>
        <taxon>Hexapoda</taxon>
        <taxon>Insecta</taxon>
        <taxon>Pterygota</taxon>
        <taxon>Neoptera</taxon>
        <taxon>Polyneoptera</taxon>
        <taxon>Orthoptera</taxon>
        <taxon>Ensifera</taxon>
        <taxon>Gryllidea</taxon>
        <taxon>Grylloidea</taxon>
        <taxon>Gryllidae</taxon>
        <taxon>Gryllinae</taxon>
        <taxon>Gryllus</taxon>
    </lineage>
</organism>
<comment type="caution">
    <text evidence="1">The sequence shown here is derived from an EMBL/GenBank/DDBJ whole genome shotgun (WGS) entry which is preliminary data.</text>
</comment>
<evidence type="ECO:0000313" key="1">
    <source>
        <dbReference type="EMBL" id="KAK7864049.1"/>
    </source>
</evidence>
<sequence length="133" mass="15240">MFEEDSWNQVNQIPRMYSQQSGFQSESENWMGEKKYVHKRQAQTCENGLIKVPKLNTSHLCPQMYHSSVEQCVVTNTSNTTHSDCINYTRHNNQLCTHATSENATFGVAQEQAGHSREKQMNKLYAQKIAIGI</sequence>